<dbReference type="EMBL" id="LT608260">
    <property type="protein sequence ID" value="SCO63697.1"/>
    <property type="molecule type" value="Genomic_DNA"/>
</dbReference>
<dbReference type="Proteomes" id="UP000069549">
    <property type="component" value="Chromosome 12"/>
</dbReference>
<dbReference type="EMBL" id="LT160032">
    <property type="protein sequence ID" value="CXI78035.1"/>
    <property type="molecule type" value="Genomic_DNA"/>
</dbReference>
<dbReference type="VEuPathDB" id="PlasmoDB:PBANKA_1222900"/>
<dbReference type="GO" id="GO:0005829">
    <property type="term" value="C:cytosol"/>
    <property type="evidence" value="ECO:0007669"/>
    <property type="project" value="TreeGrafter"/>
</dbReference>
<dbReference type="Gene3D" id="3.40.50.410">
    <property type="entry name" value="von Willebrand factor, type A domain"/>
    <property type="match status" value="1"/>
</dbReference>
<dbReference type="EMBL" id="LT608276">
    <property type="protein sequence ID" value="SCO61874.1"/>
    <property type="molecule type" value="Genomic_DNA"/>
</dbReference>
<evidence type="ECO:0000259" key="2">
    <source>
        <dbReference type="Pfam" id="PF13519"/>
    </source>
</evidence>
<evidence type="ECO:0000256" key="1">
    <source>
        <dbReference type="SAM" id="MobiDB-lite"/>
    </source>
</evidence>
<reference evidence="3 8" key="1">
    <citation type="submission" date="2016-02" db="EMBL/GenBank/DDBJ databases">
        <authorList>
            <consortium name="Pathogen Informatics"/>
        </authorList>
    </citation>
    <scope>NUCLEOTIDE SEQUENCE [LARGE SCALE GENOMIC DNA]</scope>
    <source>
        <strain evidence="3 8">K173</strain>
        <strain evidence="4 12">NK65 ny</strain>
        <strain evidence="5 11">NK65e</strain>
        <strain evidence="7 9">SP11 Antwerpcl1</strain>
        <strain evidence="6 10">SP11 RLL</strain>
    </source>
</reference>
<evidence type="ECO:0000313" key="4">
    <source>
        <dbReference type="EMBL" id="SCM25129.1"/>
    </source>
</evidence>
<feature type="region of interest" description="Disordered" evidence="1">
    <location>
        <begin position="276"/>
        <end position="298"/>
    </location>
</feature>
<organism evidence="3 8">
    <name type="scientific">Plasmodium berghei</name>
    <dbReference type="NCBI Taxonomy" id="5821"/>
    <lineage>
        <taxon>Eukaryota</taxon>
        <taxon>Sar</taxon>
        <taxon>Alveolata</taxon>
        <taxon>Apicomplexa</taxon>
        <taxon>Aconoidasida</taxon>
        <taxon>Haemosporida</taxon>
        <taxon>Plasmodiidae</taxon>
        <taxon>Plasmodium</taxon>
        <taxon>Plasmodium (Vinckeia)</taxon>
    </lineage>
</organism>
<feature type="domain" description="VWFA" evidence="2">
    <location>
        <begin position="7"/>
        <end position="115"/>
    </location>
</feature>
<dbReference type="PANTHER" id="PTHR10223:SF0">
    <property type="entry name" value="26S PROTEASOME NON-ATPASE REGULATORY SUBUNIT 4"/>
    <property type="match status" value="1"/>
</dbReference>
<sequence length="422" mass="47957">MSNIEATIICIDNSDYNMNEDIVPNRFMSQIDCVNILCCNKTSMHYKNSIGVLVMAGDGIKVKVSLTNDIGQLLSCIHDIKIDGSCDLIRSLLIAQLALKHRVDKNLEQKIIIFIGSPIEVNEKQLINTGKQLKKNNISIDIISYGNINKNRDKLNKLFESTNNNGNCRIIECPENEENLSKYVLNKILNNNNFNMNNLDEDAQLLTAMELSMGASNNTTGVPNTLSNNNTQSDNNNINSRKNLNDLPTIQDIENMKDIDNELKEALLLSLREYNEKNKTDPENQNENNKINSELKNEGNGENLTIVNEEYKNIFDNEKTDLQTKQIGEKKENESYEKVFKICKDENIEDDNNKFQINPNIYINTENNTQNINKETNDDKNEFSIQDTNYISQILEKIPGNSTNLLGKKSDTEKESDNNDGK</sequence>
<dbReference type="Proteomes" id="UP000220214">
    <property type="component" value="Chromosome 12"/>
</dbReference>
<feature type="region of interest" description="Disordered" evidence="1">
    <location>
        <begin position="218"/>
        <end position="244"/>
    </location>
</feature>
<evidence type="ECO:0000313" key="7">
    <source>
        <dbReference type="EMBL" id="SCO63697.1"/>
    </source>
</evidence>
<dbReference type="Gene3D" id="6.10.140.100">
    <property type="match status" value="1"/>
</dbReference>
<dbReference type="OrthoDB" id="1731724at2759"/>
<dbReference type="PANTHER" id="PTHR10223">
    <property type="entry name" value="26S PROTEASOME NON-ATPASE REGULATORY SUBUNIT 4"/>
    <property type="match status" value="1"/>
</dbReference>
<dbReference type="InterPro" id="IPR014624">
    <property type="entry name" value="26S_protsm_s5a"/>
</dbReference>
<feature type="compositionally biased region" description="Basic and acidic residues" evidence="1">
    <location>
        <begin position="408"/>
        <end position="422"/>
    </location>
</feature>
<dbReference type="InterPro" id="IPR002035">
    <property type="entry name" value="VWF_A"/>
</dbReference>
<dbReference type="GO" id="GO:0008540">
    <property type="term" value="C:proteasome regulatory particle, base subcomplex"/>
    <property type="evidence" value="ECO:0007669"/>
    <property type="project" value="TreeGrafter"/>
</dbReference>
<evidence type="ECO:0000313" key="8">
    <source>
        <dbReference type="Proteomes" id="UP000069549"/>
    </source>
</evidence>
<evidence type="ECO:0000313" key="3">
    <source>
        <dbReference type="EMBL" id="CXI78035.1"/>
    </source>
</evidence>
<evidence type="ECO:0000313" key="9">
    <source>
        <dbReference type="Proteomes" id="UP000219860"/>
    </source>
</evidence>
<dbReference type="PIRSF" id="PIRSF036805">
    <property type="entry name" value="26S_protsm_s5a"/>
    <property type="match status" value="1"/>
</dbReference>
<accession>A0A113SAG0</accession>
<keyword evidence="3" id="KW-0647">Proteasome</keyword>
<name>A0A113SAG0_PLABE</name>
<dbReference type="OMA" id="CLDIISY"/>
<dbReference type="Proteomes" id="UP000219974">
    <property type="component" value="Chromosome 12"/>
</dbReference>
<dbReference type="InterPro" id="IPR027040">
    <property type="entry name" value="PSMD4"/>
</dbReference>
<dbReference type="FunFam" id="3.40.50.410:FF:000005">
    <property type="entry name" value="26S proteasome non-ATPase regulatory subunit 4"/>
    <property type="match status" value="1"/>
</dbReference>
<dbReference type="Proteomes" id="UP000516480">
    <property type="component" value="Chromosome 12"/>
</dbReference>
<evidence type="ECO:0000313" key="10">
    <source>
        <dbReference type="Proteomes" id="UP000219974"/>
    </source>
</evidence>
<gene>
    <name evidence="3" type="primary">RPN10</name>
    <name evidence="3" type="ORF">PBK173_000336000</name>
    <name evidence="5" type="ORF">PBNK65E_000326600</name>
    <name evidence="4" type="ORF">PBNK65NY_000326200</name>
    <name evidence="7" type="ORF">PBSP11A_000326500</name>
    <name evidence="6" type="ORF">PBSP11RLL_000326500</name>
</gene>
<dbReference type="EMBL" id="LT614638">
    <property type="protein sequence ID" value="SCN27271.1"/>
    <property type="molecule type" value="Genomic_DNA"/>
</dbReference>
<dbReference type="EMBL" id="LT608148">
    <property type="protein sequence ID" value="SCM25129.1"/>
    <property type="molecule type" value="Genomic_DNA"/>
</dbReference>
<dbReference type="GO" id="GO:0031593">
    <property type="term" value="F:polyubiquitin modification-dependent protein binding"/>
    <property type="evidence" value="ECO:0007669"/>
    <property type="project" value="TreeGrafter"/>
</dbReference>
<feature type="compositionally biased region" description="Polar residues" evidence="1">
    <location>
        <begin position="283"/>
        <end position="292"/>
    </location>
</feature>
<evidence type="ECO:0000313" key="11">
    <source>
        <dbReference type="Proteomes" id="UP000220214"/>
    </source>
</evidence>
<proteinExistence type="predicted"/>
<dbReference type="SUPFAM" id="SSF53300">
    <property type="entry name" value="vWA-like"/>
    <property type="match status" value="1"/>
</dbReference>
<dbReference type="AlphaFoldDB" id="A0A113SAG0"/>
<dbReference type="Pfam" id="PF13519">
    <property type="entry name" value="VWA_2"/>
    <property type="match status" value="1"/>
</dbReference>
<evidence type="ECO:0000313" key="6">
    <source>
        <dbReference type="EMBL" id="SCO61874.1"/>
    </source>
</evidence>
<feature type="compositionally biased region" description="Low complexity" evidence="1">
    <location>
        <begin position="224"/>
        <end position="240"/>
    </location>
</feature>
<protein>
    <submittedName>
        <fullName evidence="3">26S proteasome regulatory subunit RPN10, putative</fullName>
    </submittedName>
</protein>
<dbReference type="Proteomes" id="UP000219860">
    <property type="component" value="Chromosome 12"/>
</dbReference>
<dbReference type="InterPro" id="IPR036465">
    <property type="entry name" value="vWFA_dom_sf"/>
</dbReference>
<evidence type="ECO:0000313" key="5">
    <source>
        <dbReference type="EMBL" id="SCN27271.1"/>
    </source>
</evidence>
<feature type="region of interest" description="Disordered" evidence="1">
    <location>
        <begin position="401"/>
        <end position="422"/>
    </location>
</feature>
<dbReference type="GO" id="GO:0043161">
    <property type="term" value="P:proteasome-mediated ubiquitin-dependent protein catabolic process"/>
    <property type="evidence" value="ECO:0007669"/>
    <property type="project" value="TreeGrafter"/>
</dbReference>
<evidence type="ECO:0000313" key="12">
    <source>
        <dbReference type="Proteomes" id="UP000516480"/>
    </source>
</evidence>
<dbReference type="GO" id="GO:0005634">
    <property type="term" value="C:nucleus"/>
    <property type="evidence" value="ECO:0007669"/>
    <property type="project" value="TreeGrafter"/>
</dbReference>